<evidence type="ECO:0000313" key="17">
    <source>
        <dbReference type="Proteomes" id="UP001228171"/>
    </source>
</evidence>
<name>A0ABT9HHX5_9GAMM</name>
<dbReference type="InterPro" id="IPR000531">
    <property type="entry name" value="Beta-barrel_TonB"/>
</dbReference>
<evidence type="ECO:0000256" key="9">
    <source>
        <dbReference type="ARBA" id="ARBA00023170"/>
    </source>
</evidence>
<keyword evidence="3 11" id="KW-0813">Transport</keyword>
<dbReference type="SUPFAM" id="SSF56935">
    <property type="entry name" value="Porins"/>
    <property type="match status" value="1"/>
</dbReference>
<dbReference type="InterPro" id="IPR039426">
    <property type="entry name" value="TonB-dep_rcpt-like"/>
</dbReference>
<feature type="domain" description="TonB-dependent receptor-like beta-barrel" evidence="14">
    <location>
        <begin position="302"/>
        <end position="709"/>
    </location>
</feature>
<keyword evidence="6 13" id="KW-0732">Signal</keyword>
<dbReference type="InterPro" id="IPR036942">
    <property type="entry name" value="Beta-barrel_TonB_sf"/>
</dbReference>
<keyword evidence="5 11" id="KW-0812">Transmembrane</keyword>
<dbReference type="PROSITE" id="PS52016">
    <property type="entry name" value="TONB_DEPENDENT_REC_3"/>
    <property type="match status" value="1"/>
</dbReference>
<evidence type="ECO:0000256" key="4">
    <source>
        <dbReference type="ARBA" id="ARBA00022452"/>
    </source>
</evidence>
<keyword evidence="7 12" id="KW-0798">TonB box</keyword>
<feature type="signal peptide" evidence="13">
    <location>
        <begin position="1"/>
        <end position="45"/>
    </location>
</feature>
<dbReference type="InterPro" id="IPR012910">
    <property type="entry name" value="Plug_dom"/>
</dbReference>
<keyword evidence="17" id="KW-1185">Reference proteome</keyword>
<evidence type="ECO:0000256" key="13">
    <source>
        <dbReference type="SAM" id="SignalP"/>
    </source>
</evidence>
<dbReference type="Gene3D" id="2.40.170.20">
    <property type="entry name" value="TonB-dependent receptor, beta-barrel domain"/>
    <property type="match status" value="1"/>
</dbReference>
<sequence length="738" mass="82454">MSMSSLRSHLLYTRSSTRLPQWQQRALVTSIALALSAVAPFSAQAASLYADISTDMSAEMNTEAHGHVTDDAAMPSTRLDPIVVTATRSERALSDAPVAMQVLSRRQLDDNHAHTLKEALALLPNVYLREVHGKTGYEVSMQGFTGDQVLVLIDGLPITASTGSTVNLNQYMNMNIEQIEVVQGAASAQFGSAAMGGVINIITKPIGTATGHITTEIASNGQQNPSGRKLDANKRYVEASVEGALDKDQRFHARLSGSYLDNDGLSLNHKAWPRLKDASEQSQISARFSYRPDGKDMSNVSNSSDDSRVVKNTQYWLKASHYKEDDVSRFNYYVAPRYLAQQRDEHITKQRFSVGARADITPHKDDRSKTYRLSAQALHEDYQSESNTKTQQTITSARDTDISTTLAQAQLDLPALVLSDTHSHLIQVGGQVQQDTLSQTKNQVSELISDEVSRDVGELYLQDDWLIGDNWEVLSGIRYQNDEDFGEHIAPKVSLKYNHLDTSGREHILRGSIGGGYRVPNLKERYYVFDHSNLGYKVLGNPDLQPETSTSYQIGYQGQLSDNVNLTVNGFYNDVDDLIQTDEDNATFDGNIAVYKYMNVDSAKTYGGDIGIDWQVDERAKLQASYAYLKTHNNVTDTELTYKPNHKAMLALDYQINNKLQLIPRLNYESKQLISTSTQAYSPSWWTLDSKLNYDMTANLSVYAAINNIFDVQRDVTDASDYRPIDNREWLLGASYHW</sequence>
<evidence type="ECO:0000256" key="7">
    <source>
        <dbReference type="ARBA" id="ARBA00023077"/>
    </source>
</evidence>
<evidence type="ECO:0000256" key="1">
    <source>
        <dbReference type="ARBA" id="ARBA00004571"/>
    </source>
</evidence>
<evidence type="ECO:0000256" key="3">
    <source>
        <dbReference type="ARBA" id="ARBA00022448"/>
    </source>
</evidence>
<evidence type="ECO:0000256" key="8">
    <source>
        <dbReference type="ARBA" id="ARBA00023136"/>
    </source>
</evidence>
<comment type="subcellular location">
    <subcellularLocation>
        <location evidence="1 11">Cell outer membrane</location>
        <topology evidence="1 11">Multi-pass membrane protein</topology>
    </subcellularLocation>
</comment>
<keyword evidence="4 11" id="KW-1134">Transmembrane beta strand</keyword>
<evidence type="ECO:0000256" key="12">
    <source>
        <dbReference type="RuleBase" id="RU003357"/>
    </source>
</evidence>
<comment type="similarity">
    <text evidence="2">Belongs to the TonB-dependent receptor family. Hemoglobin/haptoglobin binding protein subfamily.</text>
</comment>
<feature type="chain" id="PRO_5045881121" evidence="13">
    <location>
        <begin position="46"/>
        <end position="738"/>
    </location>
</feature>
<dbReference type="CDD" id="cd01347">
    <property type="entry name" value="ligand_gated_channel"/>
    <property type="match status" value="1"/>
</dbReference>
<keyword evidence="10 11" id="KW-0998">Cell outer membrane</keyword>
<evidence type="ECO:0000256" key="10">
    <source>
        <dbReference type="ARBA" id="ARBA00023237"/>
    </source>
</evidence>
<evidence type="ECO:0000256" key="11">
    <source>
        <dbReference type="PROSITE-ProRule" id="PRU01360"/>
    </source>
</evidence>
<keyword evidence="9 16" id="KW-0675">Receptor</keyword>
<evidence type="ECO:0000313" key="16">
    <source>
        <dbReference type="EMBL" id="MDP4545379.1"/>
    </source>
</evidence>
<dbReference type="EMBL" id="JAVAJI010000017">
    <property type="protein sequence ID" value="MDP4545379.1"/>
    <property type="molecule type" value="Genomic_DNA"/>
</dbReference>
<comment type="caution">
    <text evidence="16">The sequence shown here is derived from an EMBL/GenBank/DDBJ whole genome shotgun (WGS) entry which is preliminary data.</text>
</comment>
<gene>
    <name evidence="16" type="ORF">Q8P09_09865</name>
</gene>
<reference evidence="16 17" key="1">
    <citation type="submission" date="2023-08" db="EMBL/GenBank/DDBJ databases">
        <authorList>
            <person name="Kumar R."/>
        </authorList>
    </citation>
    <scope>NUCLEOTIDE SEQUENCE [LARGE SCALE GENOMIC DNA]</scope>
    <source>
        <strain evidence="16 17">LUR13</strain>
    </source>
</reference>
<evidence type="ECO:0000259" key="15">
    <source>
        <dbReference type="Pfam" id="PF07715"/>
    </source>
</evidence>
<evidence type="ECO:0000256" key="2">
    <source>
        <dbReference type="ARBA" id="ARBA00008143"/>
    </source>
</evidence>
<dbReference type="Proteomes" id="UP001228171">
    <property type="component" value="Unassembled WGS sequence"/>
</dbReference>
<dbReference type="PANTHER" id="PTHR30069:SF29">
    <property type="entry name" value="HEMOGLOBIN AND HEMOGLOBIN-HAPTOGLOBIN-BINDING PROTEIN 1-RELATED"/>
    <property type="match status" value="1"/>
</dbReference>
<evidence type="ECO:0000256" key="5">
    <source>
        <dbReference type="ARBA" id="ARBA00022692"/>
    </source>
</evidence>
<organism evidence="16 17">
    <name type="scientific">Psychrobacter faecalis</name>
    <dbReference type="NCBI Taxonomy" id="180588"/>
    <lineage>
        <taxon>Bacteria</taxon>
        <taxon>Pseudomonadati</taxon>
        <taxon>Pseudomonadota</taxon>
        <taxon>Gammaproteobacteria</taxon>
        <taxon>Moraxellales</taxon>
        <taxon>Moraxellaceae</taxon>
        <taxon>Psychrobacter</taxon>
    </lineage>
</organism>
<dbReference type="PANTHER" id="PTHR30069">
    <property type="entry name" value="TONB-DEPENDENT OUTER MEMBRANE RECEPTOR"/>
    <property type="match status" value="1"/>
</dbReference>
<dbReference type="Pfam" id="PF00593">
    <property type="entry name" value="TonB_dep_Rec_b-barrel"/>
    <property type="match status" value="1"/>
</dbReference>
<accession>A0ABT9HHX5</accession>
<evidence type="ECO:0000256" key="6">
    <source>
        <dbReference type="ARBA" id="ARBA00022729"/>
    </source>
</evidence>
<evidence type="ECO:0000259" key="14">
    <source>
        <dbReference type="Pfam" id="PF00593"/>
    </source>
</evidence>
<dbReference type="Gene3D" id="2.170.130.10">
    <property type="entry name" value="TonB-dependent receptor, plug domain"/>
    <property type="match status" value="1"/>
</dbReference>
<proteinExistence type="inferred from homology"/>
<keyword evidence="8 11" id="KW-0472">Membrane</keyword>
<feature type="domain" description="TonB-dependent receptor plug" evidence="15">
    <location>
        <begin position="93"/>
        <end position="198"/>
    </location>
</feature>
<dbReference type="RefSeq" id="WP_305935883.1">
    <property type="nucleotide sequence ID" value="NZ_JAVAJI010000017.1"/>
</dbReference>
<dbReference type="InterPro" id="IPR037066">
    <property type="entry name" value="Plug_dom_sf"/>
</dbReference>
<protein>
    <submittedName>
        <fullName evidence="16">TonB-dependent receptor</fullName>
    </submittedName>
</protein>
<dbReference type="Pfam" id="PF07715">
    <property type="entry name" value="Plug"/>
    <property type="match status" value="1"/>
</dbReference>